<proteinExistence type="predicted"/>
<dbReference type="EMBL" id="JAJTJA010000007">
    <property type="protein sequence ID" value="KAH8696717.1"/>
    <property type="molecule type" value="Genomic_DNA"/>
</dbReference>
<evidence type="ECO:0000256" key="1">
    <source>
        <dbReference type="SAM" id="MobiDB-lite"/>
    </source>
</evidence>
<evidence type="ECO:0000313" key="2">
    <source>
        <dbReference type="EMBL" id="KAH8696717.1"/>
    </source>
</evidence>
<feature type="region of interest" description="Disordered" evidence="1">
    <location>
        <begin position="88"/>
        <end position="134"/>
    </location>
</feature>
<organism evidence="2 3">
    <name type="scientific">Talaromyces proteolyticus</name>
    <dbReference type="NCBI Taxonomy" id="1131652"/>
    <lineage>
        <taxon>Eukaryota</taxon>
        <taxon>Fungi</taxon>
        <taxon>Dikarya</taxon>
        <taxon>Ascomycota</taxon>
        <taxon>Pezizomycotina</taxon>
        <taxon>Eurotiomycetes</taxon>
        <taxon>Eurotiomycetidae</taxon>
        <taxon>Eurotiales</taxon>
        <taxon>Trichocomaceae</taxon>
        <taxon>Talaromyces</taxon>
        <taxon>Talaromyces sect. Bacilispori</taxon>
    </lineage>
</organism>
<feature type="compositionally biased region" description="Basic and acidic residues" evidence="1">
    <location>
        <begin position="152"/>
        <end position="164"/>
    </location>
</feature>
<evidence type="ECO:0000313" key="3">
    <source>
        <dbReference type="Proteomes" id="UP001201262"/>
    </source>
</evidence>
<dbReference type="AlphaFoldDB" id="A0AAD4KNH7"/>
<keyword evidence="3" id="KW-1185">Reference proteome</keyword>
<feature type="region of interest" description="Disordered" evidence="1">
    <location>
        <begin position="150"/>
        <end position="177"/>
    </location>
</feature>
<comment type="caution">
    <text evidence="2">The sequence shown here is derived from an EMBL/GenBank/DDBJ whole genome shotgun (WGS) entry which is preliminary data.</text>
</comment>
<dbReference type="GeneID" id="70250877"/>
<dbReference type="Proteomes" id="UP001201262">
    <property type="component" value="Unassembled WGS sequence"/>
</dbReference>
<name>A0AAD4KNH7_9EURO</name>
<reference evidence="2" key="1">
    <citation type="submission" date="2021-12" db="EMBL/GenBank/DDBJ databases">
        <title>Convergent genome expansion in fungi linked to evolution of root-endophyte symbiosis.</title>
        <authorList>
            <consortium name="DOE Joint Genome Institute"/>
            <person name="Ke Y.-H."/>
            <person name="Bonito G."/>
            <person name="Liao H.-L."/>
            <person name="Looney B."/>
            <person name="Rojas-Flechas A."/>
            <person name="Nash J."/>
            <person name="Hameed K."/>
            <person name="Schadt C."/>
            <person name="Martin F."/>
            <person name="Crous P.W."/>
            <person name="Miettinen O."/>
            <person name="Magnuson J.K."/>
            <person name="Labbe J."/>
            <person name="Jacobson D."/>
            <person name="Doktycz M.J."/>
            <person name="Veneault-Fourrey C."/>
            <person name="Kuo A."/>
            <person name="Mondo S."/>
            <person name="Calhoun S."/>
            <person name="Riley R."/>
            <person name="Ohm R."/>
            <person name="LaButti K."/>
            <person name="Andreopoulos B."/>
            <person name="Pangilinan J."/>
            <person name="Nolan M."/>
            <person name="Tritt A."/>
            <person name="Clum A."/>
            <person name="Lipzen A."/>
            <person name="Daum C."/>
            <person name="Barry K."/>
            <person name="Grigoriev I.V."/>
            <person name="Vilgalys R."/>
        </authorList>
    </citation>
    <scope>NUCLEOTIDE SEQUENCE</scope>
    <source>
        <strain evidence="2">PMI_201</strain>
    </source>
</reference>
<gene>
    <name evidence="2" type="ORF">BGW36DRAFT_428710</name>
</gene>
<accession>A0AAD4KNH7</accession>
<dbReference type="RefSeq" id="XP_046071653.1">
    <property type="nucleotide sequence ID" value="XM_046220590.1"/>
</dbReference>
<protein>
    <submittedName>
        <fullName evidence="2">Uncharacterized protein</fullName>
    </submittedName>
</protein>
<feature type="region of interest" description="Disordered" evidence="1">
    <location>
        <begin position="208"/>
        <end position="228"/>
    </location>
</feature>
<sequence>MRPAADPHAVPASCDEPALPESLLPAAIDRYESGLLSHLGLVKRLQTGDGAVAHQTVSQVLESAQRLLDQFSVLRNKLVSLASSDEPAIKNGENSQSERNIHRATGASRISKMTGNGSKSQVPHSHEPCISPTLKPRYALKRTWVQDTDSGIEDRSDRNDDVSQKRPRTKLKLPGASNDVNDFVPVALQKDDISEEVEQRLRLREERREKRNTVSTNKRKRDSTTAKDDIALVKAEQLIGKRHKAEPFE</sequence>
<feature type="compositionally biased region" description="Polar residues" evidence="1">
    <location>
        <begin position="111"/>
        <end position="123"/>
    </location>
</feature>